<organism evidence="2 3">
    <name type="scientific">Circinella minor</name>
    <dbReference type="NCBI Taxonomy" id="1195481"/>
    <lineage>
        <taxon>Eukaryota</taxon>
        <taxon>Fungi</taxon>
        <taxon>Fungi incertae sedis</taxon>
        <taxon>Mucoromycota</taxon>
        <taxon>Mucoromycotina</taxon>
        <taxon>Mucoromycetes</taxon>
        <taxon>Mucorales</taxon>
        <taxon>Lichtheimiaceae</taxon>
        <taxon>Circinella</taxon>
    </lineage>
</organism>
<feature type="non-terminal residue" evidence="2">
    <location>
        <position position="1"/>
    </location>
</feature>
<accession>A0A8H7R6E0</accession>
<keyword evidence="3" id="KW-1185">Reference proteome</keyword>
<evidence type="ECO:0000313" key="2">
    <source>
        <dbReference type="EMBL" id="KAG2203971.1"/>
    </source>
</evidence>
<dbReference type="AlphaFoldDB" id="A0A8H7R6E0"/>
<evidence type="ECO:0000256" key="1">
    <source>
        <dbReference type="SAM" id="MobiDB-lite"/>
    </source>
</evidence>
<sequence>PADDEDRVGVDGPVMNDVEASVLPPPQASRLPDDEAIFAEFLVEYDDGDHEYWG</sequence>
<protein>
    <submittedName>
        <fullName evidence="2">Uncharacterized protein</fullName>
    </submittedName>
</protein>
<gene>
    <name evidence="2" type="ORF">INT45_002383</name>
</gene>
<name>A0A8H7R6E0_9FUNG</name>
<reference evidence="2 3" key="1">
    <citation type="submission" date="2020-12" db="EMBL/GenBank/DDBJ databases">
        <title>Metabolic potential, ecology and presence of endohyphal bacteria is reflected in genomic diversity of Mucoromycotina.</title>
        <authorList>
            <person name="Muszewska A."/>
            <person name="Okrasinska A."/>
            <person name="Steczkiewicz K."/>
            <person name="Drgas O."/>
            <person name="Orlowska M."/>
            <person name="Perlinska-Lenart U."/>
            <person name="Aleksandrzak-Piekarczyk T."/>
            <person name="Szatraj K."/>
            <person name="Zielenkiewicz U."/>
            <person name="Pilsyk S."/>
            <person name="Malc E."/>
            <person name="Mieczkowski P."/>
            <person name="Kruszewska J.S."/>
            <person name="Biernat P."/>
            <person name="Pawlowska J."/>
        </authorList>
    </citation>
    <scope>NUCLEOTIDE SEQUENCE [LARGE SCALE GENOMIC DNA]</scope>
    <source>
        <strain evidence="2 3">CBS 142.35</strain>
    </source>
</reference>
<dbReference type="EMBL" id="JAEPRB010001468">
    <property type="protein sequence ID" value="KAG2203971.1"/>
    <property type="molecule type" value="Genomic_DNA"/>
</dbReference>
<feature type="region of interest" description="Disordered" evidence="1">
    <location>
        <begin position="1"/>
        <end position="29"/>
    </location>
</feature>
<evidence type="ECO:0000313" key="3">
    <source>
        <dbReference type="Proteomes" id="UP000646827"/>
    </source>
</evidence>
<dbReference type="Proteomes" id="UP000646827">
    <property type="component" value="Unassembled WGS sequence"/>
</dbReference>
<comment type="caution">
    <text evidence="2">The sequence shown here is derived from an EMBL/GenBank/DDBJ whole genome shotgun (WGS) entry which is preliminary data.</text>
</comment>
<proteinExistence type="predicted"/>